<comment type="caution">
    <text evidence="5">Lacks conserved residue(s) required for the propagation of feature annotation.</text>
</comment>
<feature type="transmembrane region" description="Helical" evidence="5">
    <location>
        <begin position="144"/>
        <end position="173"/>
    </location>
</feature>
<feature type="transmembrane region" description="Helical" evidence="5">
    <location>
        <begin position="185"/>
        <end position="200"/>
    </location>
</feature>
<keyword evidence="5" id="KW-1003">Cell membrane</keyword>
<comment type="subunit">
    <text evidence="5">Forms a complex with TatA.</text>
</comment>
<gene>
    <name evidence="5 6" type="primary">tatC</name>
    <name evidence="6" type="ORF">ACFPTR_01490</name>
</gene>
<keyword evidence="3 5" id="KW-1133">Transmembrane helix</keyword>
<dbReference type="EMBL" id="JBHSPF010000007">
    <property type="protein sequence ID" value="MFC5627570.1"/>
    <property type="molecule type" value="Genomic_DNA"/>
</dbReference>
<evidence type="ECO:0000256" key="1">
    <source>
        <dbReference type="ARBA" id="ARBA00004141"/>
    </source>
</evidence>
<accession>A0ABW0U280</accession>
<comment type="similarity">
    <text evidence="5">Belongs to the TatC family.</text>
</comment>
<comment type="subcellular location">
    <subcellularLocation>
        <location evidence="5">Cell membrane</location>
        <topology evidence="5">Multi-pass membrane protein</topology>
    </subcellularLocation>
    <subcellularLocation>
        <location evidence="1">Membrane</location>
        <topology evidence="1">Multi-pass membrane protein</topology>
    </subcellularLocation>
</comment>
<feature type="transmembrane region" description="Helical" evidence="5">
    <location>
        <begin position="60"/>
        <end position="82"/>
    </location>
</feature>
<dbReference type="PANTHER" id="PTHR30371">
    <property type="entry name" value="SEC-INDEPENDENT PROTEIN TRANSLOCASE PROTEIN TATC"/>
    <property type="match status" value="1"/>
</dbReference>
<dbReference type="PRINTS" id="PR01840">
    <property type="entry name" value="TATCFAMILY"/>
</dbReference>
<keyword evidence="5" id="KW-0811">Translocation</keyword>
<evidence type="ECO:0000256" key="5">
    <source>
        <dbReference type="HAMAP-Rule" id="MF_00902"/>
    </source>
</evidence>
<dbReference type="InterPro" id="IPR002033">
    <property type="entry name" value="TatC"/>
</dbReference>
<dbReference type="HAMAP" id="MF_00902">
    <property type="entry name" value="TatC"/>
    <property type="match status" value="1"/>
</dbReference>
<evidence type="ECO:0000313" key="7">
    <source>
        <dbReference type="Proteomes" id="UP001596143"/>
    </source>
</evidence>
<comment type="function">
    <text evidence="5">Part of the twin-arginine translocation (Tat) system that transports large folded proteins containing a characteristic twin-arginine motif in their signal peptide across membranes.</text>
</comment>
<evidence type="ECO:0000256" key="4">
    <source>
        <dbReference type="ARBA" id="ARBA00023136"/>
    </source>
</evidence>
<keyword evidence="4 5" id="KW-0472">Membrane</keyword>
<name>A0ABW0U280_9BACI</name>
<protein>
    <recommendedName>
        <fullName evidence="5">Sec-independent protein translocase protein TatC</fullName>
    </recommendedName>
</protein>
<feature type="transmembrane region" description="Helical" evidence="5">
    <location>
        <begin position="103"/>
        <end position="124"/>
    </location>
</feature>
<dbReference type="PANTHER" id="PTHR30371:SF4">
    <property type="entry name" value="SEC-INDEPENDENT PROTEIN TRANSLOCASE PROTEIN TATCD"/>
    <property type="match status" value="1"/>
</dbReference>
<proteinExistence type="inferred from homology"/>
<dbReference type="Proteomes" id="UP001596143">
    <property type="component" value="Unassembled WGS sequence"/>
</dbReference>
<evidence type="ECO:0000256" key="3">
    <source>
        <dbReference type="ARBA" id="ARBA00022989"/>
    </source>
</evidence>
<comment type="caution">
    <text evidence="6">The sequence shown here is derived from an EMBL/GenBank/DDBJ whole genome shotgun (WGS) entry which is preliminary data.</text>
</comment>
<evidence type="ECO:0000313" key="6">
    <source>
        <dbReference type="EMBL" id="MFC5627570.1"/>
    </source>
</evidence>
<dbReference type="NCBIfam" id="TIGR00945">
    <property type="entry name" value="tatC"/>
    <property type="match status" value="1"/>
</dbReference>
<reference evidence="7" key="1">
    <citation type="journal article" date="2019" name="Int. J. Syst. Evol. Microbiol.">
        <title>The Global Catalogue of Microorganisms (GCM) 10K type strain sequencing project: providing services to taxonomists for standard genome sequencing and annotation.</title>
        <authorList>
            <consortium name="The Broad Institute Genomics Platform"/>
            <consortium name="The Broad Institute Genome Sequencing Center for Infectious Disease"/>
            <person name="Wu L."/>
            <person name="Ma J."/>
        </authorList>
    </citation>
    <scope>NUCLEOTIDE SEQUENCE [LARGE SCALE GENOMIC DNA]</scope>
    <source>
        <strain evidence="7">CGMCC 1.15790</strain>
    </source>
</reference>
<dbReference type="RefSeq" id="WP_270895550.1">
    <property type="nucleotide sequence ID" value="NZ_JBHSPF010000007.1"/>
</dbReference>
<organism evidence="6 7">
    <name type="scientific">Aliibacillus thermotolerans</name>
    <dbReference type="NCBI Taxonomy" id="1834418"/>
    <lineage>
        <taxon>Bacteria</taxon>
        <taxon>Bacillati</taxon>
        <taxon>Bacillota</taxon>
        <taxon>Bacilli</taxon>
        <taxon>Bacillales</taxon>
        <taxon>Bacillaceae</taxon>
        <taxon>Aliibacillus</taxon>
    </lineage>
</organism>
<dbReference type="Pfam" id="PF00902">
    <property type="entry name" value="TatC"/>
    <property type="match status" value="1"/>
</dbReference>
<keyword evidence="7" id="KW-1185">Reference proteome</keyword>
<sequence>MDKELTTVEHLTELRHVVISSSIIFIVSFIVMICFIQQITPFLTKGEMLTMLGPLEVVRFYTGVAGSLSLGVSAPFIGFQLWRFIKPALTTTESKAALRYIPAMFFSFLAGTSFGFFVVFPFVYQFLIHLGELHFHMLITTKEYFSFLLMSTIPLGFLFEVPFALMFLTVIGIVTPNDLKKTRKYGYLLLAIVSALITPPDFVSQIIVLIPLMLLYEIGLYCSKHIYAKHMRHESQAN</sequence>
<keyword evidence="5" id="KW-0813">Transport</keyword>
<feature type="transmembrane region" description="Helical" evidence="5">
    <location>
        <begin position="17"/>
        <end position="40"/>
    </location>
</feature>
<evidence type="ECO:0000256" key="2">
    <source>
        <dbReference type="ARBA" id="ARBA00022692"/>
    </source>
</evidence>
<keyword evidence="2 5" id="KW-0812">Transmembrane</keyword>
<keyword evidence="5" id="KW-0653">Protein transport</keyword>